<dbReference type="RefSeq" id="WP_090061873.1">
    <property type="nucleotide sequence ID" value="NZ_FORH01000007.1"/>
</dbReference>
<keyword evidence="2" id="KW-0732">Signal</keyword>
<evidence type="ECO:0000256" key="1">
    <source>
        <dbReference type="SAM" id="MobiDB-lite"/>
    </source>
</evidence>
<feature type="compositionally biased region" description="Basic and acidic residues" evidence="1">
    <location>
        <begin position="68"/>
        <end position="78"/>
    </location>
</feature>
<protein>
    <submittedName>
        <fullName evidence="3">Uncharacterized protein</fullName>
    </submittedName>
</protein>
<dbReference type="AlphaFoldDB" id="A0A1I3VKG4"/>
<dbReference type="STRING" id="588602.SAMN04487991_3374"/>
<feature type="compositionally biased region" description="Acidic residues" evidence="1">
    <location>
        <begin position="92"/>
        <end position="103"/>
    </location>
</feature>
<proteinExistence type="predicted"/>
<dbReference type="EMBL" id="FORH01000007">
    <property type="protein sequence ID" value="SFJ94747.1"/>
    <property type="molecule type" value="Genomic_DNA"/>
</dbReference>
<evidence type="ECO:0000313" key="3">
    <source>
        <dbReference type="EMBL" id="SFJ94747.1"/>
    </source>
</evidence>
<organism evidence="3 4">
    <name type="scientific">Celeribacter neptunius</name>
    <dbReference type="NCBI Taxonomy" id="588602"/>
    <lineage>
        <taxon>Bacteria</taxon>
        <taxon>Pseudomonadati</taxon>
        <taxon>Pseudomonadota</taxon>
        <taxon>Alphaproteobacteria</taxon>
        <taxon>Rhodobacterales</taxon>
        <taxon>Roseobacteraceae</taxon>
        <taxon>Celeribacter</taxon>
    </lineage>
</organism>
<keyword evidence="4" id="KW-1185">Reference proteome</keyword>
<feature type="compositionally biased region" description="Basic and acidic residues" evidence="1">
    <location>
        <begin position="119"/>
        <end position="157"/>
    </location>
</feature>
<reference evidence="4" key="1">
    <citation type="submission" date="2016-10" db="EMBL/GenBank/DDBJ databases">
        <authorList>
            <person name="Varghese N."/>
            <person name="Submissions S."/>
        </authorList>
    </citation>
    <scope>NUCLEOTIDE SEQUENCE [LARGE SCALE GENOMIC DNA]</scope>
    <source>
        <strain evidence="4">DSM 26471</strain>
    </source>
</reference>
<sequence length="163" mass="18001">MRKFLLSSALVVALSPVAATAELSTQEIVDMFPGAQRIEIKRGIRATRVEVYMNGEKLETSFDNETNEQTRRETRRLGNAELSALEEMNASAEDDLSGDDDSRDEGSSYDHESDDSSDDRDHESDDGSDHDSRDDSSDHDSGDRDGGDRDGGDHDSHDDESDD</sequence>
<evidence type="ECO:0000313" key="4">
    <source>
        <dbReference type="Proteomes" id="UP000199630"/>
    </source>
</evidence>
<dbReference type="OrthoDB" id="7875038at2"/>
<feature type="signal peptide" evidence="2">
    <location>
        <begin position="1"/>
        <end position="21"/>
    </location>
</feature>
<accession>A0A1I3VKG4</accession>
<feature type="region of interest" description="Disordered" evidence="1">
    <location>
        <begin position="58"/>
        <end position="163"/>
    </location>
</feature>
<name>A0A1I3VKG4_9RHOB</name>
<feature type="chain" id="PRO_5011773458" evidence="2">
    <location>
        <begin position="22"/>
        <end position="163"/>
    </location>
</feature>
<evidence type="ECO:0000256" key="2">
    <source>
        <dbReference type="SAM" id="SignalP"/>
    </source>
</evidence>
<dbReference type="Proteomes" id="UP000199630">
    <property type="component" value="Unassembled WGS sequence"/>
</dbReference>
<gene>
    <name evidence="3" type="ORF">SAMN04487991_3374</name>
</gene>